<accession>A0A8C5QGG8</accession>
<dbReference type="FunFam" id="3.80.10.10:FF:000368">
    <property type="entry name" value="Chondroadherin like"/>
    <property type="match status" value="1"/>
</dbReference>
<keyword evidence="4" id="KW-0325">Glycoprotein</keyword>
<dbReference type="Pfam" id="PF13855">
    <property type="entry name" value="LRR_8"/>
    <property type="match status" value="5"/>
</dbReference>
<reference evidence="7" key="1">
    <citation type="submission" date="2025-08" db="UniProtKB">
        <authorList>
            <consortium name="Ensembl"/>
        </authorList>
    </citation>
    <scope>IDENTIFICATION</scope>
</reference>
<dbReference type="Proteomes" id="UP000694569">
    <property type="component" value="Unplaced"/>
</dbReference>
<feature type="domain" description="LRRCT" evidence="6">
    <location>
        <begin position="336"/>
        <end position="384"/>
    </location>
</feature>
<dbReference type="SMART" id="SM00364">
    <property type="entry name" value="LRR_BAC"/>
    <property type="match status" value="4"/>
</dbReference>
<dbReference type="InterPro" id="IPR003591">
    <property type="entry name" value="Leu-rich_rpt_typical-subtyp"/>
</dbReference>
<dbReference type="InterPro" id="IPR001611">
    <property type="entry name" value="Leu-rich_rpt"/>
</dbReference>
<dbReference type="InterPro" id="IPR000483">
    <property type="entry name" value="Cys-rich_flank_reg_C"/>
</dbReference>
<name>A0A8C5QGG8_9ANUR</name>
<dbReference type="InterPro" id="IPR000372">
    <property type="entry name" value="LRRNT"/>
</dbReference>
<dbReference type="InterPro" id="IPR032675">
    <property type="entry name" value="LRR_dom_sf"/>
</dbReference>
<evidence type="ECO:0000256" key="4">
    <source>
        <dbReference type="ARBA" id="ARBA00023180"/>
    </source>
</evidence>
<dbReference type="Ensembl" id="ENSLLET00000037871.1">
    <property type="protein sequence ID" value="ENSLLEP00000036466.1"/>
    <property type="gene ID" value="ENSLLEG00000022954.1"/>
</dbReference>
<dbReference type="AlphaFoldDB" id="A0A8C5QGG8"/>
<feature type="domain" description="LRRNT" evidence="5">
    <location>
        <begin position="59"/>
        <end position="93"/>
    </location>
</feature>
<reference evidence="7" key="2">
    <citation type="submission" date="2025-09" db="UniProtKB">
        <authorList>
            <consortium name="Ensembl"/>
        </authorList>
    </citation>
    <scope>IDENTIFICATION</scope>
</reference>
<dbReference type="GeneTree" id="ENSGT00940000161095"/>
<evidence type="ECO:0000313" key="7">
    <source>
        <dbReference type="Ensembl" id="ENSLLEP00000036466.1"/>
    </source>
</evidence>
<dbReference type="SMART" id="SM00369">
    <property type="entry name" value="LRR_TYP"/>
    <property type="match status" value="14"/>
</dbReference>
<feature type="domain" description="LRRNT" evidence="5">
    <location>
        <begin position="404"/>
        <end position="438"/>
    </location>
</feature>
<dbReference type="SMART" id="SM00013">
    <property type="entry name" value="LRRNT"/>
    <property type="match status" value="2"/>
</dbReference>
<dbReference type="PANTHER" id="PTHR24373:SF373">
    <property type="entry name" value="CHONDROADHERIN-LIKE A-RELATED"/>
    <property type="match status" value="1"/>
</dbReference>
<dbReference type="PROSITE" id="PS51450">
    <property type="entry name" value="LRR"/>
    <property type="match status" value="2"/>
</dbReference>
<dbReference type="FunFam" id="3.80.10.10:FF:000770">
    <property type="entry name" value="Uncharacterized protein"/>
    <property type="match status" value="1"/>
</dbReference>
<keyword evidence="3" id="KW-0677">Repeat</keyword>
<protein>
    <submittedName>
        <fullName evidence="7">Uncharacterized protein</fullName>
    </submittedName>
</protein>
<keyword evidence="8" id="KW-1185">Reference proteome</keyword>
<dbReference type="InterPro" id="IPR050328">
    <property type="entry name" value="Dev_Immune_Receptor"/>
</dbReference>
<dbReference type="PANTHER" id="PTHR24373">
    <property type="entry name" value="SLIT RELATED LEUCINE-RICH REPEAT NEURONAL PROTEIN"/>
    <property type="match status" value="1"/>
</dbReference>
<dbReference type="SMART" id="SM00082">
    <property type="entry name" value="LRRCT"/>
    <property type="match status" value="1"/>
</dbReference>
<dbReference type="SUPFAM" id="SSF52058">
    <property type="entry name" value="L domain-like"/>
    <property type="match status" value="2"/>
</dbReference>
<keyword evidence="2" id="KW-0732">Signal</keyword>
<evidence type="ECO:0000256" key="2">
    <source>
        <dbReference type="ARBA" id="ARBA00022729"/>
    </source>
</evidence>
<dbReference type="FunFam" id="3.80.10.10:FF:000311">
    <property type="entry name" value="Chondroadherin-like a"/>
    <property type="match status" value="1"/>
</dbReference>
<proteinExistence type="predicted"/>
<dbReference type="GO" id="GO:0031012">
    <property type="term" value="C:extracellular matrix"/>
    <property type="evidence" value="ECO:0007669"/>
    <property type="project" value="TreeGrafter"/>
</dbReference>
<evidence type="ECO:0000259" key="6">
    <source>
        <dbReference type="SMART" id="SM00082"/>
    </source>
</evidence>
<evidence type="ECO:0000259" key="5">
    <source>
        <dbReference type="SMART" id="SM00013"/>
    </source>
</evidence>
<evidence type="ECO:0000313" key="8">
    <source>
        <dbReference type="Proteomes" id="UP000694569"/>
    </source>
</evidence>
<dbReference type="GO" id="GO:0005615">
    <property type="term" value="C:extracellular space"/>
    <property type="evidence" value="ECO:0007669"/>
    <property type="project" value="TreeGrafter"/>
</dbReference>
<sequence length="746" mass="84867">MAYKRSNNLGEHLIRNFNVTGTTKKQDNQISTPKPGLNMIFLPQILLLVYCVRSMEARPCPQACICDNLRSSVTCANKNLTKVPATVPQMTKKLDLRVNNLKFIHGANFVSTPYLIHLNLQKCNIEIIEEGAFRGLGRLVYLNLGLNNIRIILQESFDGLSSLQYLILEKNQLEEIKAGAFIQLGFLNFLNLGENFLVYLPDMQFQGLQQVKWICLSNNMINVVANEAFTGLPNLKRLSLDHNELQYLPTEALSRIPGLNRLELGWNSITFLAEEAIQVPSLKQLFLNNMALQDMAFTAFEHSPQLSLIDISNNQLRTIQVLAGMEKLKYLNITGNAVSCDCHLRTFKEWADRKRLKVDLICTGPEHVHGDHLDSLISMEMKCTHLNQEKEYILPIPQANKENSCPESCDCKSSLKHASCESKGLQEIPKGFPNDTILLDLQGNMFNFVSKQVFSNMKNVVSLHLQNCQIKELKLGALNGMKSLVYLYLSNNRISHISPAVFRDAPRIGYIYLDHNRFSTIPKGIFKFLPNLFSFHMQQNSIKSLTNNNMYGAKNLHWIYLTRNNISYIARTAFESIQNLKKLHLDENLLKNIPTESLTRTHMIEELKLSSNPIKIIGNGAFLPISHSLQHLYLNKMGLEKMQTWLTPRQFQLGMIVCDNGSNLLSALRKGKLTKANATSNLRCMGSLMMQSLLKDPRICAIKERDHYWLATLLDPRYKGKVAELILPVQREHRMKKLGRSKATLV</sequence>
<organism evidence="7 8">
    <name type="scientific">Leptobrachium leishanense</name>
    <name type="common">Leishan spiny toad</name>
    <dbReference type="NCBI Taxonomy" id="445787"/>
    <lineage>
        <taxon>Eukaryota</taxon>
        <taxon>Metazoa</taxon>
        <taxon>Chordata</taxon>
        <taxon>Craniata</taxon>
        <taxon>Vertebrata</taxon>
        <taxon>Euteleostomi</taxon>
        <taxon>Amphibia</taxon>
        <taxon>Batrachia</taxon>
        <taxon>Anura</taxon>
        <taxon>Pelobatoidea</taxon>
        <taxon>Megophryidae</taxon>
        <taxon>Leptobrachium</taxon>
    </lineage>
</organism>
<keyword evidence="1" id="KW-0433">Leucine-rich repeat</keyword>
<dbReference type="Gene3D" id="3.80.10.10">
    <property type="entry name" value="Ribonuclease Inhibitor"/>
    <property type="match status" value="3"/>
</dbReference>
<evidence type="ECO:0000256" key="1">
    <source>
        <dbReference type="ARBA" id="ARBA00022614"/>
    </source>
</evidence>
<evidence type="ECO:0000256" key="3">
    <source>
        <dbReference type="ARBA" id="ARBA00022737"/>
    </source>
</evidence>